<reference evidence="1 2" key="2">
    <citation type="journal article" date="1997" name="Virus Res.">
        <title>Characterization of the ecdysteroid UDP-glucosyltransferase gene of a single nucleocapsid nucleopolyhedrovirus of Buzura suppressaria.</title>
        <authorList>
            <person name="Hu Z.H."/>
            <person name="Broer R."/>
            <person name="Westerlaken J."/>
            <person name="Martens J.W."/>
            <person name="Jin F."/>
            <person name="Jehle J.A."/>
            <person name="Wang L.M."/>
            <person name="Vlak J.M."/>
        </authorList>
    </citation>
    <scope>NUCLEOTIDE SEQUENCE [LARGE SCALE GENOMIC DNA]</scope>
    <source>
        <strain evidence="1">Hubei</strain>
    </source>
</reference>
<reference evidence="1 2" key="3">
    <citation type="journal article" date="1998" name="J. Gen. Virol.">
        <title>The single-nucleocapsid nucleopolyhedrovirus of Buzura suppressaria encodes a P10 protein.</title>
        <authorList>
            <person name="van Oers M.M."/>
            <person name="Hu Z."/>
            <person name="Arif B.M."/>
            <person name="van Strien E.A."/>
            <person name="van Lent J.W."/>
            <person name="Vlak J.M."/>
        </authorList>
    </citation>
    <scope>NUCLEOTIDE SEQUENCE [LARGE SCALE GENOMIC DNA]</scope>
    <source>
        <strain evidence="1">Hubei</strain>
    </source>
</reference>
<protein>
    <submittedName>
        <fullName evidence="1">ORF-102</fullName>
    </submittedName>
</protein>
<dbReference type="Proteomes" id="UP000214366">
    <property type="component" value="Segment"/>
</dbReference>
<dbReference type="OrthoDB" id="22425at10239"/>
<evidence type="ECO:0000313" key="1">
    <source>
        <dbReference type="EMBL" id="AHH82691.1"/>
    </source>
</evidence>
<reference evidence="1 2" key="5">
    <citation type="journal article" date="1998" name="Virus Res.">
        <title>Genetic organization of the HindIII-I region of the single-nucleocapsid nucleopolyhedrovirus of Buzura suppressaria.</title>
        <authorList>
            <person name="Hu Z.H."/>
            <person name="Arif B.M."/>
            <person name="Sun J.S."/>
            <person name="Chen X.W."/>
            <person name="Zuidema D."/>
            <person name="Goldbach R.W."/>
            <person name="Vlak J.M."/>
        </authorList>
    </citation>
    <scope>NUCLEOTIDE SEQUENCE [LARGE SCALE GENOMIC DNA]</scope>
    <source>
        <strain evidence="1">Hubei</strain>
    </source>
</reference>
<accession>W5VKM9</accession>
<organismHost>
    <name type="scientific">Lepidoptera</name>
    <name type="common">moths &amp; butterflies</name>
    <dbReference type="NCBI Taxonomy" id="7088"/>
</organismHost>
<name>W5VKM9_NPVBS</name>
<evidence type="ECO:0000313" key="2">
    <source>
        <dbReference type="Proteomes" id="UP000214366"/>
    </source>
</evidence>
<organism evidence="1 2">
    <name type="scientific">Buzura suppressaria nuclear polyhedrosis virus</name>
    <name type="common">BsNPV</name>
    <dbReference type="NCBI Taxonomy" id="74320"/>
    <lineage>
        <taxon>Viruses</taxon>
        <taxon>Viruses incertae sedis</taxon>
        <taxon>Naldaviricetes</taxon>
        <taxon>Lefavirales</taxon>
        <taxon>Baculoviridae</taxon>
        <taxon>Alphabaculovirus</taxon>
        <taxon>Alphabaculovirus busuppressariae</taxon>
    </lineage>
</organism>
<proteinExistence type="predicted"/>
<keyword evidence="2" id="KW-1185">Reference proteome</keyword>
<dbReference type="EMBL" id="KF611977">
    <property type="protein sequence ID" value="AHH82691.1"/>
    <property type="molecule type" value="Genomic_DNA"/>
</dbReference>
<reference evidence="1 2" key="6">
    <citation type="journal article" date="2014" name="PLoS ONE">
        <title>Genome Sequence and Analysis of Buzura suppressaria Nucleopolyhedrovirus: A Group II Alphabaculovirus.</title>
        <authorList>
            <person name="Zhu Z."/>
            <person name="Yin F."/>
            <person name="Liu X."/>
            <person name="Hou D."/>
            <person name="Wang J."/>
            <person name="Zhang L."/>
            <person name="Arif B."/>
            <person name="Wang H."/>
            <person name="Deng F."/>
            <person name="Hu Z."/>
        </authorList>
    </citation>
    <scope>NUCLEOTIDE SEQUENCE [LARGE SCALE GENOMIC DNA]</scope>
    <source>
        <strain evidence="1">Hubei</strain>
    </source>
</reference>
<sequence>MQIGAYIIEVSTVDFGSIKEMEDLLKENFCVIFFAHTNTKSFAVCEDIMYTNNGLITYRNFENYTHDNESSVIVIKKTDSLENIQNLVEDVYNELPNYDNVVMEWYQM</sequence>
<dbReference type="KEGG" id="vg:18267022"/>
<dbReference type="RefSeq" id="YP_009001879.1">
    <property type="nucleotide sequence ID" value="NC_023442.1"/>
</dbReference>
<reference evidence="1 2" key="4">
    <citation type="journal article" date="1998" name="J. Gen. Virol.">
        <title>Distinct gene arrangement in the Buzura suppressaria single-nucleocapsid nucleopolyhedrovirus genome.</title>
        <authorList>
            <person name="Hu Z.H."/>
            <person name="Arif B.M."/>
            <person name="Jin F."/>
            <person name="Martens J.W."/>
            <person name="Chen X.W."/>
            <person name="Sun J.S."/>
            <person name="Zuidema D."/>
            <person name="Goldbach R.W."/>
            <person name="Vlak J.M."/>
        </authorList>
    </citation>
    <scope>NUCLEOTIDE SEQUENCE [LARGE SCALE GENOMIC DNA]</scope>
    <source>
        <strain evidence="1">Hubei</strain>
    </source>
</reference>
<dbReference type="GeneID" id="18267022"/>
<reference evidence="1 2" key="1">
    <citation type="journal article" date="1993" name="J. Gen. Virol.">
        <title>Nucleotide sequence of the Buzura suppressaria single nucleocapsid nuclear polyhedrosis virus polyhedrin gene.</title>
        <authorList>
            <person name="Hu Z.H."/>
            <person name="Liu M.F."/>
            <person name="Jin F."/>
            <person name="Wang Z.X."/>
            <person name="Liu X.Y."/>
            <person name="Li M.J."/>
            <person name="Liang B.F."/>
            <person name="Xie T.E."/>
        </authorList>
    </citation>
    <scope>NUCLEOTIDE SEQUENCE [LARGE SCALE GENOMIC DNA]</scope>
    <source>
        <strain evidence="1">Hubei</strain>
    </source>
</reference>